<keyword evidence="2" id="KW-1185">Reference proteome</keyword>
<dbReference type="Proteomes" id="UP000552700">
    <property type="component" value="Unassembled WGS sequence"/>
</dbReference>
<organism evidence="1 2">
    <name type="scientific">Sphingobium subterraneum</name>
    <dbReference type="NCBI Taxonomy" id="627688"/>
    <lineage>
        <taxon>Bacteria</taxon>
        <taxon>Pseudomonadati</taxon>
        <taxon>Pseudomonadota</taxon>
        <taxon>Alphaproteobacteria</taxon>
        <taxon>Sphingomonadales</taxon>
        <taxon>Sphingomonadaceae</taxon>
        <taxon>Sphingobium</taxon>
    </lineage>
</organism>
<name>A0A841J617_9SPHN</name>
<protein>
    <submittedName>
        <fullName evidence="1">Uncharacterized protein</fullName>
    </submittedName>
</protein>
<proteinExistence type="predicted"/>
<evidence type="ECO:0000313" key="2">
    <source>
        <dbReference type="Proteomes" id="UP000552700"/>
    </source>
</evidence>
<dbReference type="AlphaFoldDB" id="A0A841J617"/>
<gene>
    <name evidence="1" type="ORF">FHS92_001697</name>
</gene>
<reference evidence="1 2" key="1">
    <citation type="submission" date="2020-08" db="EMBL/GenBank/DDBJ databases">
        <title>Genomic Encyclopedia of Type Strains, Phase IV (KMG-IV): sequencing the most valuable type-strain genomes for metagenomic binning, comparative biology and taxonomic classification.</title>
        <authorList>
            <person name="Goeker M."/>
        </authorList>
    </citation>
    <scope>NUCLEOTIDE SEQUENCE [LARGE SCALE GENOMIC DNA]</scope>
    <source>
        <strain evidence="1 2">DSM 102255</strain>
    </source>
</reference>
<sequence length="29" mass="3305">MHRRVARAGGFVERYSPNTRAKIVSTCLK</sequence>
<accession>A0A841J617</accession>
<dbReference type="EMBL" id="JACIJP010000002">
    <property type="protein sequence ID" value="MBB6123968.1"/>
    <property type="molecule type" value="Genomic_DNA"/>
</dbReference>
<evidence type="ECO:0000313" key="1">
    <source>
        <dbReference type="EMBL" id="MBB6123968.1"/>
    </source>
</evidence>
<comment type="caution">
    <text evidence="1">The sequence shown here is derived from an EMBL/GenBank/DDBJ whole genome shotgun (WGS) entry which is preliminary data.</text>
</comment>